<dbReference type="InterPro" id="IPR011794">
    <property type="entry name" value="MerR"/>
</dbReference>
<evidence type="ECO:0000256" key="7">
    <source>
        <dbReference type="ARBA" id="ARBA00023125"/>
    </source>
</evidence>
<keyword evidence="2" id="KW-0475">Mercuric resistance</keyword>
<accession>A0A1Q8TFN0</accession>
<keyword evidence="6" id="KW-0805">Transcription regulation</keyword>
<feature type="domain" description="HTH merR-type" evidence="11">
    <location>
        <begin position="7"/>
        <end position="76"/>
    </location>
</feature>
<sequence length="142" mass="16092">MRHESHSLTIGKLAKAANVHIETIRYYQRRGLLLEPQRPPGGIRRYGSSDIDRLTFVKTAQQLGFSLNEIGDLLRLDDGTHCREAGALAEQKLRDVREKLDRLEQIEKLLCELVTRCHAHQGNITCPLIASLHEGIKTESSR</sequence>
<dbReference type="GO" id="GO:0046689">
    <property type="term" value="P:response to mercury ion"/>
    <property type="evidence" value="ECO:0007669"/>
    <property type="project" value="UniProtKB-KW"/>
</dbReference>
<dbReference type="GO" id="GO:0003677">
    <property type="term" value="F:DNA binding"/>
    <property type="evidence" value="ECO:0007669"/>
    <property type="project" value="UniProtKB-KW"/>
</dbReference>
<dbReference type="SUPFAM" id="SSF46955">
    <property type="entry name" value="Putative DNA-binding domain"/>
    <property type="match status" value="1"/>
</dbReference>
<dbReference type="PANTHER" id="PTHR30204">
    <property type="entry name" value="REDOX-CYCLING DRUG-SENSING TRANSCRIPTIONAL ACTIVATOR SOXR"/>
    <property type="match status" value="1"/>
</dbReference>
<keyword evidence="4" id="KW-0479">Metal-binding</keyword>
<gene>
    <name evidence="12" type="ORF">BTW10_03175</name>
</gene>
<evidence type="ECO:0000256" key="3">
    <source>
        <dbReference type="ARBA" id="ARBA00022491"/>
    </source>
</evidence>
<evidence type="ECO:0000256" key="10">
    <source>
        <dbReference type="ARBA" id="ARBA00024874"/>
    </source>
</evidence>
<keyword evidence="7" id="KW-0238">DNA-binding</keyword>
<proteinExistence type="predicted"/>
<protein>
    <recommendedName>
        <fullName evidence="1">Mercuric resistance operon regulatory protein</fullName>
    </recommendedName>
</protein>
<name>A0A1Q8TFN0_9GAMM</name>
<keyword evidence="8" id="KW-0010">Activator</keyword>
<dbReference type="EMBL" id="MSDQ01000006">
    <property type="protein sequence ID" value="OLO12485.1"/>
    <property type="molecule type" value="Genomic_DNA"/>
</dbReference>
<evidence type="ECO:0000256" key="8">
    <source>
        <dbReference type="ARBA" id="ARBA00023159"/>
    </source>
</evidence>
<dbReference type="PRINTS" id="PR00040">
    <property type="entry name" value="HTHMERR"/>
</dbReference>
<dbReference type="InterPro" id="IPR009061">
    <property type="entry name" value="DNA-bd_dom_put_sf"/>
</dbReference>
<reference evidence="12 13" key="1">
    <citation type="submission" date="2016-12" db="EMBL/GenBank/DDBJ databases">
        <title>Draft genome sequences of strains Salinicola socius SMB35, Salinicola sp. MH3R3-1 and Chromohalobacter sp. SMB17 from the Verkhnekamsk potash mining region of Russia.</title>
        <authorList>
            <person name="Mavrodi D.V."/>
            <person name="Olsson B.E."/>
            <person name="Korsakova E.S."/>
            <person name="Pyankova A."/>
            <person name="Mavrodi O.V."/>
            <person name="Plotnikova E.G."/>
        </authorList>
    </citation>
    <scope>NUCLEOTIDE SEQUENCE [LARGE SCALE GENOMIC DNA]</scope>
    <source>
        <strain evidence="12 13">SMB17</strain>
    </source>
</reference>
<evidence type="ECO:0000256" key="4">
    <source>
        <dbReference type="ARBA" id="ARBA00022723"/>
    </source>
</evidence>
<keyword evidence="9" id="KW-0804">Transcription</keyword>
<keyword evidence="13" id="KW-1185">Reference proteome</keyword>
<comment type="caution">
    <text evidence="12">The sequence shown here is derived from an EMBL/GenBank/DDBJ whole genome shotgun (WGS) entry which is preliminary data.</text>
</comment>
<keyword evidence="5" id="KW-0476">Mercury</keyword>
<dbReference type="GO" id="GO:0003700">
    <property type="term" value="F:DNA-binding transcription factor activity"/>
    <property type="evidence" value="ECO:0007669"/>
    <property type="project" value="InterPro"/>
</dbReference>
<evidence type="ECO:0000256" key="1">
    <source>
        <dbReference type="ARBA" id="ARBA00017146"/>
    </source>
</evidence>
<dbReference type="AlphaFoldDB" id="A0A1Q8TFN0"/>
<dbReference type="SMART" id="SM00422">
    <property type="entry name" value="HTH_MERR"/>
    <property type="match status" value="1"/>
</dbReference>
<dbReference type="PANTHER" id="PTHR30204:SF69">
    <property type="entry name" value="MERR-FAMILY TRANSCRIPTIONAL REGULATOR"/>
    <property type="match status" value="1"/>
</dbReference>
<evidence type="ECO:0000313" key="13">
    <source>
        <dbReference type="Proteomes" id="UP000186806"/>
    </source>
</evidence>
<dbReference type="PROSITE" id="PS00552">
    <property type="entry name" value="HTH_MERR_1"/>
    <property type="match status" value="1"/>
</dbReference>
<evidence type="ECO:0000256" key="5">
    <source>
        <dbReference type="ARBA" id="ARBA00022914"/>
    </source>
</evidence>
<keyword evidence="3" id="KW-0678">Repressor</keyword>
<dbReference type="GO" id="GO:0045340">
    <property type="term" value="F:mercury ion binding"/>
    <property type="evidence" value="ECO:0007669"/>
    <property type="project" value="InterPro"/>
</dbReference>
<evidence type="ECO:0000256" key="2">
    <source>
        <dbReference type="ARBA" id="ARBA00022466"/>
    </source>
</evidence>
<evidence type="ECO:0000259" key="11">
    <source>
        <dbReference type="PROSITE" id="PS50937"/>
    </source>
</evidence>
<evidence type="ECO:0000256" key="6">
    <source>
        <dbReference type="ARBA" id="ARBA00023015"/>
    </source>
</evidence>
<dbReference type="RefSeq" id="WP_075368128.1">
    <property type="nucleotide sequence ID" value="NZ_MSDQ01000006.1"/>
</dbReference>
<dbReference type="InterPro" id="IPR000551">
    <property type="entry name" value="MerR-type_HTH_dom"/>
</dbReference>
<organism evidence="12 13">
    <name type="scientific">Chromohalobacter japonicus</name>
    <dbReference type="NCBI Taxonomy" id="223900"/>
    <lineage>
        <taxon>Bacteria</taxon>
        <taxon>Pseudomonadati</taxon>
        <taxon>Pseudomonadota</taxon>
        <taxon>Gammaproteobacteria</taxon>
        <taxon>Oceanospirillales</taxon>
        <taxon>Halomonadaceae</taxon>
        <taxon>Chromohalobacter</taxon>
    </lineage>
</organism>
<dbReference type="Pfam" id="PF13411">
    <property type="entry name" value="MerR_1"/>
    <property type="match status" value="1"/>
</dbReference>
<comment type="function">
    <text evidence="10">Mediates the mercuric-dependent induction of mercury resistance operon. In the absence of mercury MerR represses transcription by binding tightly to the mer operator region; when mercury is present the dimeric complex binds a single ion and becomes a potent transcriptional activator, while remaining bound to the mer site.</text>
</comment>
<dbReference type="Proteomes" id="UP000186806">
    <property type="component" value="Unassembled WGS sequence"/>
</dbReference>
<dbReference type="InterPro" id="IPR047057">
    <property type="entry name" value="MerR_fam"/>
</dbReference>
<evidence type="ECO:0000313" key="12">
    <source>
        <dbReference type="EMBL" id="OLO12485.1"/>
    </source>
</evidence>
<dbReference type="NCBIfam" id="TIGR02051">
    <property type="entry name" value="MerR"/>
    <property type="match status" value="1"/>
</dbReference>
<dbReference type="Gene3D" id="1.10.1660.10">
    <property type="match status" value="1"/>
</dbReference>
<dbReference type="PROSITE" id="PS50937">
    <property type="entry name" value="HTH_MERR_2"/>
    <property type="match status" value="1"/>
</dbReference>
<evidence type="ECO:0000256" key="9">
    <source>
        <dbReference type="ARBA" id="ARBA00023163"/>
    </source>
</evidence>
<dbReference type="CDD" id="cd04783">
    <property type="entry name" value="HTH_MerR1"/>
    <property type="match status" value="1"/>
</dbReference>